<evidence type="ECO:0000256" key="1">
    <source>
        <dbReference type="SAM" id="SignalP"/>
    </source>
</evidence>
<feature type="signal peptide" evidence="1">
    <location>
        <begin position="1"/>
        <end position="24"/>
    </location>
</feature>
<organism evidence="2 3">
    <name type="scientific">Brassica carinata</name>
    <name type="common">Ethiopian mustard</name>
    <name type="synonym">Abyssinian cabbage</name>
    <dbReference type="NCBI Taxonomy" id="52824"/>
    <lineage>
        <taxon>Eukaryota</taxon>
        <taxon>Viridiplantae</taxon>
        <taxon>Streptophyta</taxon>
        <taxon>Embryophyta</taxon>
        <taxon>Tracheophyta</taxon>
        <taxon>Spermatophyta</taxon>
        <taxon>Magnoliopsida</taxon>
        <taxon>eudicotyledons</taxon>
        <taxon>Gunneridae</taxon>
        <taxon>Pentapetalae</taxon>
        <taxon>rosids</taxon>
        <taxon>malvids</taxon>
        <taxon>Brassicales</taxon>
        <taxon>Brassicaceae</taxon>
        <taxon>Brassiceae</taxon>
        <taxon>Brassica</taxon>
    </lineage>
</organism>
<feature type="chain" id="PRO_5036481511" description="Pollen Ole e 1 allergen and extensin family protein" evidence="1">
    <location>
        <begin position="25"/>
        <end position="144"/>
    </location>
</feature>
<dbReference type="PANTHER" id="PTHR34458:SF21">
    <property type="entry name" value="POLLEN OLE E 1 ALLERGEN AND EXTENSIN FAMILY PROTEIN"/>
    <property type="match status" value="1"/>
</dbReference>
<name>A0A8X7RKL9_BRACI</name>
<sequence length="144" mass="15173">MLKSNVFLLSMFLIIASLYSISHSLSLLDFQINISGIVRCSLTGDLNAPPVSGSVVNLVCANETTNLSEVLTNVTGAFTFAVRFSDALLFDPGYCVVEATLPAGNCTLSPPTGTLTATVSLVNVFVTSFLVVANYITGPFVQSI</sequence>
<dbReference type="EMBL" id="JAAMPC010000010">
    <property type="protein sequence ID" value="KAG2290764.1"/>
    <property type="molecule type" value="Genomic_DNA"/>
</dbReference>
<comment type="caution">
    <text evidence="2">The sequence shown here is derived from an EMBL/GenBank/DDBJ whole genome shotgun (WGS) entry which is preliminary data.</text>
</comment>
<reference evidence="2 3" key="1">
    <citation type="submission" date="2020-02" db="EMBL/GenBank/DDBJ databases">
        <authorList>
            <person name="Ma Q."/>
            <person name="Huang Y."/>
            <person name="Song X."/>
            <person name="Pei D."/>
        </authorList>
    </citation>
    <scope>NUCLEOTIDE SEQUENCE [LARGE SCALE GENOMIC DNA]</scope>
    <source>
        <strain evidence="2">Sxm20200214</strain>
        <tissue evidence="2">Leaf</tissue>
    </source>
</reference>
<dbReference type="InterPro" id="IPR040404">
    <property type="entry name" value="Phylloplanin-like"/>
</dbReference>
<dbReference type="Proteomes" id="UP000886595">
    <property type="component" value="Unassembled WGS sequence"/>
</dbReference>
<dbReference type="OrthoDB" id="1077987at2759"/>
<evidence type="ECO:0000313" key="3">
    <source>
        <dbReference type="Proteomes" id="UP000886595"/>
    </source>
</evidence>
<keyword evidence="3" id="KW-1185">Reference proteome</keyword>
<dbReference type="AlphaFoldDB" id="A0A8X7RKL9"/>
<evidence type="ECO:0000313" key="2">
    <source>
        <dbReference type="EMBL" id="KAG2290764.1"/>
    </source>
</evidence>
<protein>
    <recommendedName>
        <fullName evidence="4">Pollen Ole e 1 allergen and extensin family protein</fullName>
    </recommendedName>
</protein>
<dbReference type="PANTHER" id="PTHR34458">
    <property type="entry name" value="POLLEN OLE E 1 ALLERGEN AND EXTENSIN FAMILY PROTEIN-RELATED"/>
    <property type="match status" value="1"/>
</dbReference>
<keyword evidence="1" id="KW-0732">Signal</keyword>
<accession>A0A8X7RKL9</accession>
<gene>
    <name evidence="2" type="ORF">Bca52824_050368</name>
</gene>
<evidence type="ECO:0008006" key="4">
    <source>
        <dbReference type="Google" id="ProtNLM"/>
    </source>
</evidence>
<proteinExistence type="predicted"/>